<keyword evidence="3" id="KW-0328">Glycosyltransferase</keyword>
<dbReference type="Pfam" id="PF00535">
    <property type="entry name" value="Glycos_transf_2"/>
    <property type="match status" value="1"/>
</dbReference>
<dbReference type="SUPFAM" id="SSF53448">
    <property type="entry name" value="Nucleotide-diphospho-sugar transferases"/>
    <property type="match status" value="1"/>
</dbReference>
<evidence type="ECO:0000313" key="11">
    <source>
        <dbReference type="EMBL" id="QGU28964.1"/>
    </source>
</evidence>
<keyword evidence="5" id="KW-0472">Membrane</keyword>
<dbReference type="InterPro" id="IPR029044">
    <property type="entry name" value="Nucleotide-diphossugar_trans"/>
</dbReference>
<organism evidence="11 12">
    <name type="scientific">Microbacterium oryzae</name>
    <dbReference type="NCBI Taxonomy" id="743009"/>
    <lineage>
        <taxon>Bacteria</taxon>
        <taxon>Bacillati</taxon>
        <taxon>Actinomycetota</taxon>
        <taxon>Actinomycetes</taxon>
        <taxon>Micrococcales</taxon>
        <taxon>Microbacteriaceae</taxon>
        <taxon>Microbacterium</taxon>
    </lineage>
</organism>
<dbReference type="AlphaFoldDB" id="A0A6I6E466"/>
<protein>
    <recommendedName>
        <fullName evidence="9">4,4'-diaponeurosporenoate glycosyltransferase</fullName>
    </recommendedName>
</protein>
<evidence type="ECO:0000256" key="9">
    <source>
        <dbReference type="ARBA" id="ARBA00040345"/>
    </source>
</evidence>
<evidence type="ECO:0000256" key="1">
    <source>
        <dbReference type="ARBA" id="ARBA00004236"/>
    </source>
</evidence>
<feature type="domain" description="Glycosyltransferase 2-like" evidence="10">
    <location>
        <begin position="1"/>
        <end position="144"/>
    </location>
</feature>
<proteinExistence type="inferred from homology"/>
<comment type="similarity">
    <text evidence="8">Belongs to the glycosyltransferase 2 family. CrtQ subfamily.</text>
</comment>
<dbReference type="OrthoDB" id="9802632at2"/>
<evidence type="ECO:0000256" key="6">
    <source>
        <dbReference type="ARBA" id="ARBA00037281"/>
    </source>
</evidence>
<dbReference type="InterPro" id="IPR001173">
    <property type="entry name" value="Glyco_trans_2-like"/>
</dbReference>
<dbReference type="CDD" id="cd00761">
    <property type="entry name" value="Glyco_tranf_GTA_type"/>
    <property type="match status" value="1"/>
</dbReference>
<gene>
    <name evidence="11" type="ORF">D7D94_13075</name>
</gene>
<comment type="pathway">
    <text evidence="7">Carotenoid biosynthesis; staphyloxanthin biosynthesis; staphyloxanthin from farnesyl diphosphate: step 4/5.</text>
</comment>
<keyword evidence="4 11" id="KW-0808">Transferase</keyword>
<dbReference type="PANTHER" id="PTHR43646:SF2">
    <property type="entry name" value="GLYCOSYLTRANSFERASE 2-LIKE DOMAIN-CONTAINING PROTEIN"/>
    <property type="match status" value="1"/>
</dbReference>
<accession>A0A6I6E466</accession>
<evidence type="ECO:0000256" key="5">
    <source>
        <dbReference type="ARBA" id="ARBA00023136"/>
    </source>
</evidence>
<sequence length="242" mass="26742">MLRRCLQALAAQTRRPDEIIVVDNGSRDTSASVAREAGARVVACAMPGIPAAAAAGYDAATGGLILRLDADCVPPSDWVEAMTRVFDDPEVAAVTGAARFIDGPPALRAPLLAAYLGSYTAASALALGHRPLFGSNMGFRREAWRRVSARVHRDDPEIHDDFDLSFHLGEHHRIRRVGHPAVGMSMRPFRDRRDFLLRRVPRGFRTVFRHWPDDLPPVRCTRRALRTVRGRARRRARAGAPT</sequence>
<comment type="function">
    <text evidence="6">Catalyzes the glycosylation of 4,4'-diaponeurosporenoate, i.e. the esterification of glucose at the C1'' position with the carboxyl group of 4,4'-diaponeurosporenic acid, to form glycosyl-4,4'-diaponeurosporenoate. This is a step in the biosynthesis of staphyloxanthin, an orange pigment present in most staphylococci strains.</text>
</comment>
<evidence type="ECO:0000259" key="10">
    <source>
        <dbReference type="Pfam" id="PF00535"/>
    </source>
</evidence>
<keyword evidence="12" id="KW-1185">Reference proteome</keyword>
<evidence type="ECO:0000256" key="3">
    <source>
        <dbReference type="ARBA" id="ARBA00022676"/>
    </source>
</evidence>
<evidence type="ECO:0000313" key="12">
    <source>
        <dbReference type="Proteomes" id="UP000422989"/>
    </source>
</evidence>
<dbReference type="GO" id="GO:0016757">
    <property type="term" value="F:glycosyltransferase activity"/>
    <property type="evidence" value="ECO:0007669"/>
    <property type="project" value="UniProtKB-KW"/>
</dbReference>
<evidence type="ECO:0000256" key="2">
    <source>
        <dbReference type="ARBA" id="ARBA00022475"/>
    </source>
</evidence>
<name>A0A6I6E466_9MICO</name>
<reference evidence="11 12" key="1">
    <citation type="submission" date="2018-09" db="EMBL/GenBank/DDBJ databases">
        <title>Whole genome sequencing of Microbacterium oryzae strain MB-10T.</title>
        <authorList>
            <person name="Das S.K."/>
        </authorList>
    </citation>
    <scope>NUCLEOTIDE SEQUENCE [LARGE SCALE GENOMIC DNA]</scope>
    <source>
        <strain evidence="11 12">MB-10</strain>
    </source>
</reference>
<dbReference type="PANTHER" id="PTHR43646">
    <property type="entry name" value="GLYCOSYLTRANSFERASE"/>
    <property type="match status" value="1"/>
</dbReference>
<dbReference type="Gene3D" id="3.90.550.10">
    <property type="entry name" value="Spore Coat Polysaccharide Biosynthesis Protein SpsA, Chain A"/>
    <property type="match status" value="1"/>
</dbReference>
<comment type="subcellular location">
    <subcellularLocation>
        <location evidence="1">Cell membrane</location>
    </subcellularLocation>
</comment>
<evidence type="ECO:0000256" key="4">
    <source>
        <dbReference type="ARBA" id="ARBA00022679"/>
    </source>
</evidence>
<dbReference type="Proteomes" id="UP000422989">
    <property type="component" value="Chromosome"/>
</dbReference>
<keyword evidence="2" id="KW-1003">Cell membrane</keyword>
<dbReference type="KEGG" id="moj:D7D94_13075"/>
<dbReference type="GO" id="GO:0005886">
    <property type="term" value="C:plasma membrane"/>
    <property type="evidence" value="ECO:0007669"/>
    <property type="project" value="UniProtKB-SubCell"/>
</dbReference>
<dbReference type="EMBL" id="CP032550">
    <property type="protein sequence ID" value="QGU28964.1"/>
    <property type="molecule type" value="Genomic_DNA"/>
</dbReference>
<evidence type="ECO:0000256" key="8">
    <source>
        <dbReference type="ARBA" id="ARBA00038120"/>
    </source>
</evidence>
<evidence type="ECO:0000256" key="7">
    <source>
        <dbReference type="ARBA" id="ARBA00037904"/>
    </source>
</evidence>